<evidence type="ECO:0000256" key="7">
    <source>
        <dbReference type="ARBA" id="ARBA00022723"/>
    </source>
</evidence>
<evidence type="ECO:0000256" key="5">
    <source>
        <dbReference type="ARBA" id="ARBA00011921"/>
    </source>
</evidence>
<evidence type="ECO:0000256" key="11">
    <source>
        <dbReference type="ARBA" id="ARBA00051301"/>
    </source>
</evidence>
<dbReference type="InterPro" id="IPR050072">
    <property type="entry name" value="Peptidase_M20A"/>
</dbReference>
<dbReference type="InterPro" id="IPR011650">
    <property type="entry name" value="Peptidase_M20_dimer"/>
</dbReference>
<comment type="cofactor">
    <cofactor evidence="2">
        <name>Zn(2+)</name>
        <dbReference type="ChEBI" id="CHEBI:29105"/>
    </cofactor>
</comment>
<dbReference type="Pfam" id="PF01546">
    <property type="entry name" value="Peptidase_M20"/>
    <property type="match status" value="1"/>
</dbReference>
<dbReference type="NCBIfam" id="TIGR01910">
    <property type="entry name" value="DapE-ArgE"/>
    <property type="match status" value="1"/>
</dbReference>
<sequence length="401" mass="43513">MRALSKYVSQAELEELLFNLIQLESHEEAPALERPLAEWIAAWCHKAGIEAFVMEAPAGRFNVIARVRGDGSGPSLMLNGHLDTVPAYDMEDAFRPRVADDRIYGRGATDMKGALASMLAVLLAVQRSGVSLAGDVCFVATAGEETYSPGAYKLLRSGFRCDYAIVGEPTGMQVGIAHKGVLWGEAEFAGLSVHGSVPDEGVNAIYRASDWIQAIQETYIPSLKQKLHPLLGAPTVNIGMIEGGTRPVIVPNNCRIRFERRMIPGESEESVIGELQELLDGLSAESDNMRGNIRVSDNFHGVPHGPFETSSANPLISLLSHAYAEHFQTAAPEPVGLQFWTEAAMFEHIGGMGTVVCGPGFIAQAHSSNEYVSRSQLWAAYMMYAAAVYRLCVRKEEASPC</sequence>
<keyword evidence="14" id="KW-1185">Reference proteome</keyword>
<evidence type="ECO:0000256" key="2">
    <source>
        <dbReference type="ARBA" id="ARBA00001947"/>
    </source>
</evidence>
<dbReference type="PROSITE" id="PS00758">
    <property type="entry name" value="ARGE_DAPE_CPG2_1"/>
    <property type="match status" value="1"/>
</dbReference>
<dbReference type="Gene3D" id="3.30.70.360">
    <property type="match status" value="1"/>
</dbReference>
<name>A0ABW3DCV8_9BACL</name>
<comment type="catalytic activity">
    <reaction evidence="11">
        <text>N-succinyl-(2S,6S)-2,6-diaminopimelate + H2O = (2S,6S)-2,6-diaminopimelate + succinate</text>
        <dbReference type="Rhea" id="RHEA:22608"/>
        <dbReference type="ChEBI" id="CHEBI:15377"/>
        <dbReference type="ChEBI" id="CHEBI:30031"/>
        <dbReference type="ChEBI" id="CHEBI:57609"/>
        <dbReference type="ChEBI" id="CHEBI:58087"/>
        <dbReference type="EC" id="3.5.1.18"/>
    </reaction>
</comment>
<evidence type="ECO:0000256" key="4">
    <source>
        <dbReference type="ARBA" id="ARBA00006247"/>
    </source>
</evidence>
<evidence type="ECO:0000259" key="12">
    <source>
        <dbReference type="Pfam" id="PF07687"/>
    </source>
</evidence>
<reference evidence="14" key="1">
    <citation type="journal article" date="2019" name="Int. J. Syst. Evol. Microbiol.">
        <title>The Global Catalogue of Microorganisms (GCM) 10K type strain sequencing project: providing services to taxonomists for standard genome sequencing and annotation.</title>
        <authorList>
            <consortium name="The Broad Institute Genomics Platform"/>
            <consortium name="The Broad Institute Genome Sequencing Center for Infectious Disease"/>
            <person name="Wu L."/>
            <person name="Ma J."/>
        </authorList>
    </citation>
    <scope>NUCLEOTIDE SEQUENCE [LARGE SCALE GENOMIC DNA]</scope>
    <source>
        <strain evidence="14">CCUG 57263</strain>
    </source>
</reference>
<evidence type="ECO:0000256" key="9">
    <source>
        <dbReference type="ARBA" id="ARBA00022833"/>
    </source>
</evidence>
<evidence type="ECO:0000256" key="3">
    <source>
        <dbReference type="ARBA" id="ARBA00005130"/>
    </source>
</evidence>
<evidence type="ECO:0000313" key="13">
    <source>
        <dbReference type="EMBL" id="MFD0871320.1"/>
    </source>
</evidence>
<keyword evidence="8" id="KW-0378">Hydrolase</keyword>
<evidence type="ECO:0000256" key="6">
    <source>
        <dbReference type="ARBA" id="ARBA00016853"/>
    </source>
</evidence>
<dbReference type="InterPro" id="IPR036264">
    <property type="entry name" value="Bact_exopeptidase_dim_dom"/>
</dbReference>
<dbReference type="SUPFAM" id="SSF55031">
    <property type="entry name" value="Bacterial exopeptidase dimerisation domain"/>
    <property type="match status" value="1"/>
</dbReference>
<dbReference type="EC" id="3.5.1.18" evidence="5"/>
<dbReference type="RefSeq" id="WP_379290291.1">
    <property type="nucleotide sequence ID" value="NZ_JBHTIU010000077.1"/>
</dbReference>
<keyword evidence="9" id="KW-0862">Zinc</keyword>
<dbReference type="InterPro" id="IPR002933">
    <property type="entry name" value="Peptidase_M20"/>
</dbReference>
<organism evidence="13 14">
    <name type="scientific">Paenibacillus residui</name>
    <dbReference type="NCBI Taxonomy" id="629724"/>
    <lineage>
        <taxon>Bacteria</taxon>
        <taxon>Bacillati</taxon>
        <taxon>Bacillota</taxon>
        <taxon>Bacilli</taxon>
        <taxon>Bacillales</taxon>
        <taxon>Paenibacillaceae</taxon>
        <taxon>Paenibacillus</taxon>
    </lineage>
</organism>
<dbReference type="CDD" id="cd08659">
    <property type="entry name" value="M20_ArgE_DapE-like"/>
    <property type="match status" value="1"/>
</dbReference>
<evidence type="ECO:0000256" key="10">
    <source>
        <dbReference type="ARBA" id="ARBA00023285"/>
    </source>
</evidence>
<proteinExistence type="inferred from homology"/>
<evidence type="ECO:0000256" key="8">
    <source>
        <dbReference type="ARBA" id="ARBA00022801"/>
    </source>
</evidence>
<keyword evidence="7" id="KW-0479">Metal-binding</keyword>
<comment type="cofactor">
    <cofactor evidence="1">
        <name>Co(2+)</name>
        <dbReference type="ChEBI" id="CHEBI:48828"/>
    </cofactor>
</comment>
<comment type="similarity">
    <text evidence="4">Belongs to the peptidase M20A family.</text>
</comment>
<accession>A0ABW3DCV8</accession>
<dbReference type="Proteomes" id="UP001597120">
    <property type="component" value="Unassembled WGS sequence"/>
</dbReference>
<evidence type="ECO:0000313" key="14">
    <source>
        <dbReference type="Proteomes" id="UP001597120"/>
    </source>
</evidence>
<comment type="caution">
    <text evidence="13">The sequence shown here is derived from an EMBL/GenBank/DDBJ whole genome shotgun (WGS) entry which is preliminary data.</text>
</comment>
<dbReference type="Gene3D" id="3.40.630.10">
    <property type="entry name" value="Zn peptidases"/>
    <property type="match status" value="2"/>
</dbReference>
<evidence type="ECO:0000256" key="1">
    <source>
        <dbReference type="ARBA" id="ARBA00001941"/>
    </source>
</evidence>
<keyword evidence="10" id="KW-0170">Cobalt</keyword>
<comment type="pathway">
    <text evidence="3">Amino-acid biosynthesis; L-lysine biosynthesis via DAP pathway; LL-2,6-diaminopimelate from (S)-tetrahydrodipicolinate (succinylase route): step 3/3.</text>
</comment>
<protein>
    <recommendedName>
        <fullName evidence="6">Probable succinyl-diaminopimelate desuccinylase</fullName>
        <ecNumber evidence="5">3.5.1.18</ecNumber>
    </recommendedName>
</protein>
<dbReference type="SUPFAM" id="SSF53187">
    <property type="entry name" value="Zn-dependent exopeptidases"/>
    <property type="match status" value="1"/>
</dbReference>
<dbReference type="EMBL" id="JBHTIU010000077">
    <property type="protein sequence ID" value="MFD0871320.1"/>
    <property type="molecule type" value="Genomic_DNA"/>
</dbReference>
<dbReference type="PANTHER" id="PTHR43808">
    <property type="entry name" value="ACETYLORNITHINE DEACETYLASE"/>
    <property type="match status" value="1"/>
</dbReference>
<feature type="domain" description="Peptidase M20 dimerisation" evidence="12">
    <location>
        <begin position="176"/>
        <end position="282"/>
    </location>
</feature>
<dbReference type="InterPro" id="IPR001261">
    <property type="entry name" value="ArgE/DapE_CS"/>
</dbReference>
<dbReference type="PROSITE" id="PS00759">
    <property type="entry name" value="ARGE_DAPE_CPG2_2"/>
    <property type="match status" value="1"/>
</dbReference>
<dbReference type="Pfam" id="PF07687">
    <property type="entry name" value="M20_dimer"/>
    <property type="match status" value="1"/>
</dbReference>
<gene>
    <name evidence="13" type="ORF">ACFQ03_19450</name>
</gene>
<dbReference type="InterPro" id="IPR010182">
    <property type="entry name" value="ArgE/DapE"/>
</dbReference>